<dbReference type="EMBL" id="JARKIK010000081">
    <property type="protein sequence ID" value="KAK8725957.1"/>
    <property type="molecule type" value="Genomic_DNA"/>
</dbReference>
<name>A0AAW0W881_CHEQU</name>
<dbReference type="Proteomes" id="UP001445076">
    <property type="component" value="Unassembled WGS sequence"/>
</dbReference>
<organism evidence="1 2">
    <name type="scientific">Cherax quadricarinatus</name>
    <name type="common">Australian red claw crayfish</name>
    <dbReference type="NCBI Taxonomy" id="27406"/>
    <lineage>
        <taxon>Eukaryota</taxon>
        <taxon>Metazoa</taxon>
        <taxon>Ecdysozoa</taxon>
        <taxon>Arthropoda</taxon>
        <taxon>Crustacea</taxon>
        <taxon>Multicrustacea</taxon>
        <taxon>Malacostraca</taxon>
        <taxon>Eumalacostraca</taxon>
        <taxon>Eucarida</taxon>
        <taxon>Decapoda</taxon>
        <taxon>Pleocyemata</taxon>
        <taxon>Astacidea</taxon>
        <taxon>Parastacoidea</taxon>
        <taxon>Parastacidae</taxon>
        <taxon>Cherax</taxon>
    </lineage>
</organism>
<accession>A0AAW0W881</accession>
<keyword evidence="2" id="KW-1185">Reference proteome</keyword>
<dbReference type="AlphaFoldDB" id="A0AAW0W881"/>
<reference evidence="1 2" key="1">
    <citation type="journal article" date="2024" name="BMC Genomics">
        <title>Genome assembly of redclaw crayfish (Cherax quadricarinatus) provides insights into its immune adaptation and hypoxia tolerance.</title>
        <authorList>
            <person name="Liu Z."/>
            <person name="Zheng J."/>
            <person name="Li H."/>
            <person name="Fang K."/>
            <person name="Wang S."/>
            <person name="He J."/>
            <person name="Zhou D."/>
            <person name="Weng S."/>
            <person name="Chi M."/>
            <person name="Gu Z."/>
            <person name="He J."/>
            <person name="Li F."/>
            <person name="Wang M."/>
        </authorList>
    </citation>
    <scope>NUCLEOTIDE SEQUENCE [LARGE SCALE GENOMIC DNA]</scope>
    <source>
        <strain evidence="1">ZL_2023a</strain>
    </source>
</reference>
<proteinExistence type="predicted"/>
<sequence>YPSKLTYFTASDIHTHTPLFKLSQHIIHPALSKYILHYFLYRHIVYRLIHTHSHIPSSAFKTCQQISVYYYYYYNQGGSAKPGGLYSAWGGGYVEGIQA</sequence>
<protein>
    <submittedName>
        <fullName evidence="1">Uncharacterized protein</fullName>
    </submittedName>
</protein>
<feature type="non-terminal residue" evidence="1">
    <location>
        <position position="1"/>
    </location>
</feature>
<evidence type="ECO:0000313" key="1">
    <source>
        <dbReference type="EMBL" id="KAK8725957.1"/>
    </source>
</evidence>
<gene>
    <name evidence="1" type="ORF">OTU49_010573</name>
</gene>
<comment type="caution">
    <text evidence="1">The sequence shown here is derived from an EMBL/GenBank/DDBJ whole genome shotgun (WGS) entry which is preliminary data.</text>
</comment>
<evidence type="ECO:0000313" key="2">
    <source>
        <dbReference type="Proteomes" id="UP001445076"/>
    </source>
</evidence>